<reference evidence="1 2" key="1">
    <citation type="submission" date="2016-11" db="EMBL/GenBank/DDBJ databases">
        <authorList>
            <person name="Jaros S."/>
            <person name="Januszkiewicz K."/>
            <person name="Wedrychowicz H."/>
        </authorList>
    </citation>
    <scope>NUCLEOTIDE SEQUENCE [LARGE SCALE GENOMIC DNA]</scope>
    <source>
        <strain evidence="1 2">DSM 14214</strain>
    </source>
</reference>
<proteinExistence type="predicted"/>
<dbReference type="Pfam" id="PF06754">
    <property type="entry name" value="PhnG"/>
    <property type="match status" value="1"/>
</dbReference>
<dbReference type="Proteomes" id="UP000183975">
    <property type="component" value="Unassembled WGS sequence"/>
</dbReference>
<dbReference type="InterPro" id="IPR009609">
    <property type="entry name" value="Phosphonate_metab_PhnG"/>
</dbReference>
<evidence type="ECO:0000313" key="2">
    <source>
        <dbReference type="Proteomes" id="UP000183975"/>
    </source>
</evidence>
<accession>A0A1M6S4R9</accession>
<dbReference type="OrthoDB" id="3182891at2"/>
<dbReference type="GO" id="GO:0019634">
    <property type="term" value="P:organic phosphonate metabolic process"/>
    <property type="evidence" value="ECO:0007669"/>
    <property type="project" value="InterPro"/>
</dbReference>
<dbReference type="EMBL" id="FRAH01000025">
    <property type="protein sequence ID" value="SHK39669.1"/>
    <property type="molecule type" value="Genomic_DNA"/>
</dbReference>
<protein>
    <submittedName>
        <fullName evidence="1">Alpha-D-ribose 1-methylphosphonate 5-triphosphate synthase subunit PhnG</fullName>
    </submittedName>
</protein>
<gene>
    <name evidence="1" type="ORF">SAMN02745138_01661</name>
</gene>
<dbReference type="GO" id="GO:0015716">
    <property type="term" value="P:organic phosphonate transport"/>
    <property type="evidence" value="ECO:0007669"/>
    <property type="project" value="InterPro"/>
</dbReference>
<keyword evidence="2" id="KW-1185">Reference proteome</keyword>
<sequence>MEKRRLSKILAKADAAQVRQMAEKIRKQYEVTVIKAPEKSLTMIKMRDPVKETLFFLGEVIVCEAIVCLDGTKGMAVIMGDDFEKVLDMAIIDAACNKGVFTDEMLLVELEKAQQIRAEKENAMFMQTMVNFTTMTPEA</sequence>
<organism evidence="1 2">
    <name type="scientific">Anaerotignum lactatifermentans DSM 14214</name>
    <dbReference type="NCBI Taxonomy" id="1121323"/>
    <lineage>
        <taxon>Bacteria</taxon>
        <taxon>Bacillati</taxon>
        <taxon>Bacillota</taxon>
        <taxon>Clostridia</taxon>
        <taxon>Lachnospirales</taxon>
        <taxon>Anaerotignaceae</taxon>
        <taxon>Anaerotignum</taxon>
    </lineage>
</organism>
<dbReference type="AlphaFoldDB" id="A0A1M6S4R9"/>
<evidence type="ECO:0000313" key="1">
    <source>
        <dbReference type="EMBL" id="SHK39669.1"/>
    </source>
</evidence>
<dbReference type="GeneID" id="78176498"/>
<dbReference type="RefSeq" id="WP_072850829.1">
    <property type="nucleotide sequence ID" value="NZ_FRAH01000025.1"/>
</dbReference>
<dbReference type="NCBIfam" id="TIGR03293">
    <property type="entry name" value="PhnG_redo"/>
    <property type="match status" value="1"/>
</dbReference>
<name>A0A1M6S4R9_9FIRM</name>